<evidence type="ECO:0000313" key="4">
    <source>
        <dbReference type="Proteomes" id="UP000733379"/>
    </source>
</evidence>
<evidence type="ECO:0000256" key="1">
    <source>
        <dbReference type="ARBA" id="ARBA00023002"/>
    </source>
</evidence>
<dbReference type="PANTHER" id="PTHR35176">
    <property type="entry name" value="HEME OXYGENASE HI_0854-RELATED"/>
    <property type="match status" value="1"/>
</dbReference>
<keyword evidence="4" id="KW-1185">Reference proteome</keyword>
<dbReference type="EMBL" id="JAHKNI010000023">
    <property type="protein sequence ID" value="MBU3067644.1"/>
    <property type="molecule type" value="Genomic_DNA"/>
</dbReference>
<accession>A0ABS6BBJ6</accession>
<dbReference type="RefSeq" id="WP_215923715.1">
    <property type="nucleotide sequence ID" value="NZ_JAHKNI010000023.1"/>
</dbReference>
<dbReference type="InterPro" id="IPR052019">
    <property type="entry name" value="F420H2_bilvrd_red/Heme_oxyg"/>
</dbReference>
<comment type="caution">
    <text evidence="3">The sequence shown here is derived from an EMBL/GenBank/DDBJ whole genome shotgun (WGS) entry which is preliminary data.</text>
</comment>
<sequence>MTVEFSDGLKKHIDNTPVYATLATLSRDGQPHLTVIWIERDGDELVYSTTVGRQQYRDIARDPRVTVMIVPPESPFTYAEIRGTVTITPDPDKELPDRLSLKYTGKPYLEFNPNSVNDADRVIVRITPDKVRGQL</sequence>
<protein>
    <submittedName>
        <fullName evidence="3">PPOX class F420-dependent oxidoreductase</fullName>
    </submittedName>
</protein>
<name>A0ABS6BBJ6_9NOCA</name>
<dbReference type="NCBIfam" id="TIGR03618">
    <property type="entry name" value="Rv1155_F420"/>
    <property type="match status" value="1"/>
</dbReference>
<keyword evidence="1" id="KW-0560">Oxidoreductase</keyword>
<dbReference type="InterPro" id="IPR019920">
    <property type="entry name" value="F420-binding_dom_put"/>
</dbReference>
<proteinExistence type="predicted"/>
<feature type="domain" description="Pyridoxamine 5'-phosphate oxidase N-terminal" evidence="2">
    <location>
        <begin position="17"/>
        <end position="133"/>
    </location>
</feature>
<organism evidence="3 4">
    <name type="scientific">Nocardia albiluteola</name>
    <dbReference type="NCBI Taxonomy" id="2842303"/>
    <lineage>
        <taxon>Bacteria</taxon>
        <taxon>Bacillati</taxon>
        <taxon>Actinomycetota</taxon>
        <taxon>Actinomycetes</taxon>
        <taxon>Mycobacteriales</taxon>
        <taxon>Nocardiaceae</taxon>
        <taxon>Nocardia</taxon>
    </lineage>
</organism>
<evidence type="ECO:0000313" key="3">
    <source>
        <dbReference type="EMBL" id="MBU3067644.1"/>
    </source>
</evidence>
<dbReference type="Gene3D" id="2.30.110.10">
    <property type="entry name" value="Electron Transport, Fmn-binding Protein, Chain A"/>
    <property type="match status" value="1"/>
</dbReference>
<dbReference type="InterPro" id="IPR011576">
    <property type="entry name" value="Pyridox_Oxase_N"/>
</dbReference>
<dbReference type="PANTHER" id="PTHR35176:SF6">
    <property type="entry name" value="HEME OXYGENASE HI_0854-RELATED"/>
    <property type="match status" value="1"/>
</dbReference>
<dbReference type="Pfam" id="PF01243">
    <property type="entry name" value="PNPOx_N"/>
    <property type="match status" value="1"/>
</dbReference>
<dbReference type="SUPFAM" id="SSF50475">
    <property type="entry name" value="FMN-binding split barrel"/>
    <property type="match status" value="1"/>
</dbReference>
<gene>
    <name evidence="3" type="ORF">KO481_39760</name>
</gene>
<dbReference type="InterPro" id="IPR012349">
    <property type="entry name" value="Split_barrel_FMN-bd"/>
</dbReference>
<evidence type="ECO:0000259" key="2">
    <source>
        <dbReference type="Pfam" id="PF01243"/>
    </source>
</evidence>
<dbReference type="Proteomes" id="UP000733379">
    <property type="component" value="Unassembled WGS sequence"/>
</dbReference>
<reference evidence="3 4" key="1">
    <citation type="submission" date="2021-06" db="EMBL/GenBank/DDBJ databases">
        <title>Actinomycetes sequencing.</title>
        <authorList>
            <person name="Shan Q."/>
        </authorList>
    </citation>
    <scope>NUCLEOTIDE SEQUENCE [LARGE SCALE GENOMIC DNA]</scope>
    <source>
        <strain evidence="3 4">NEAU-G5</strain>
    </source>
</reference>